<sequence length="241" mass="27747">VKYAVLSHRWLPDTEEVTKDDFDKIASGSDPTLKDRKRRGWEKLNMFCKEAIKRKLEFVWADTCCIDKSSSAELDESIRSMFRWYRNSALCIVLLAQTRGAQEARDATIPDEWFSRGWTLQELLAPRRVKFYGSNWNELTYKENDKEWFRETPPRLSFVMKATGISAEDLADFKPGPTSVDDRMCWAAKRLTTRGEDVAYSLMGIFDVSIPTAYGEGADRAFVRLVEAIMLARGDTSVLNW</sequence>
<dbReference type="PANTHER" id="PTHR10622:SF10">
    <property type="entry name" value="HET DOMAIN-CONTAINING PROTEIN"/>
    <property type="match status" value="1"/>
</dbReference>
<feature type="non-terminal residue" evidence="2">
    <location>
        <position position="1"/>
    </location>
</feature>
<gene>
    <name evidence="2" type="ORF">CONPUDRAFT_20403</name>
</gene>
<accession>A0A5M3MD05</accession>
<dbReference type="EMBL" id="JH711584">
    <property type="protein sequence ID" value="EIW77132.1"/>
    <property type="molecule type" value="Genomic_DNA"/>
</dbReference>
<dbReference type="KEGG" id="cput:CONPUDRAFT_20403"/>
<comment type="caution">
    <text evidence="2">The sequence shown here is derived from an EMBL/GenBank/DDBJ whole genome shotgun (WGS) entry which is preliminary data.</text>
</comment>
<dbReference type="Proteomes" id="UP000053558">
    <property type="component" value="Unassembled WGS sequence"/>
</dbReference>
<dbReference type="OMA" id="TERILKW"/>
<proteinExistence type="predicted"/>
<keyword evidence="3" id="KW-1185">Reference proteome</keyword>
<evidence type="ECO:0000313" key="3">
    <source>
        <dbReference type="Proteomes" id="UP000053558"/>
    </source>
</evidence>
<dbReference type="RefSeq" id="XP_007772345.1">
    <property type="nucleotide sequence ID" value="XM_007774155.1"/>
</dbReference>
<dbReference type="OrthoDB" id="674604at2759"/>
<feature type="non-terminal residue" evidence="2">
    <location>
        <position position="241"/>
    </location>
</feature>
<evidence type="ECO:0000259" key="1">
    <source>
        <dbReference type="Pfam" id="PF06985"/>
    </source>
</evidence>
<dbReference type="InterPro" id="IPR010730">
    <property type="entry name" value="HET"/>
</dbReference>
<evidence type="ECO:0000313" key="2">
    <source>
        <dbReference type="EMBL" id="EIW77132.1"/>
    </source>
</evidence>
<name>A0A5M3MD05_CONPW</name>
<dbReference type="PANTHER" id="PTHR10622">
    <property type="entry name" value="HET DOMAIN-CONTAINING PROTEIN"/>
    <property type="match status" value="1"/>
</dbReference>
<dbReference type="Pfam" id="PF06985">
    <property type="entry name" value="HET"/>
    <property type="match status" value="1"/>
</dbReference>
<organism evidence="2 3">
    <name type="scientific">Coniophora puteana (strain RWD-64-598)</name>
    <name type="common">Brown rot fungus</name>
    <dbReference type="NCBI Taxonomy" id="741705"/>
    <lineage>
        <taxon>Eukaryota</taxon>
        <taxon>Fungi</taxon>
        <taxon>Dikarya</taxon>
        <taxon>Basidiomycota</taxon>
        <taxon>Agaricomycotina</taxon>
        <taxon>Agaricomycetes</taxon>
        <taxon>Agaricomycetidae</taxon>
        <taxon>Boletales</taxon>
        <taxon>Coniophorineae</taxon>
        <taxon>Coniophoraceae</taxon>
        <taxon>Coniophora</taxon>
    </lineage>
</organism>
<reference evidence="3" key="1">
    <citation type="journal article" date="2012" name="Science">
        <title>The Paleozoic origin of enzymatic lignin decomposition reconstructed from 31 fungal genomes.</title>
        <authorList>
            <person name="Floudas D."/>
            <person name="Binder M."/>
            <person name="Riley R."/>
            <person name="Barry K."/>
            <person name="Blanchette R.A."/>
            <person name="Henrissat B."/>
            <person name="Martinez A.T."/>
            <person name="Otillar R."/>
            <person name="Spatafora J.W."/>
            <person name="Yadav J.S."/>
            <person name="Aerts A."/>
            <person name="Benoit I."/>
            <person name="Boyd A."/>
            <person name="Carlson A."/>
            <person name="Copeland A."/>
            <person name="Coutinho P.M."/>
            <person name="de Vries R.P."/>
            <person name="Ferreira P."/>
            <person name="Findley K."/>
            <person name="Foster B."/>
            <person name="Gaskell J."/>
            <person name="Glotzer D."/>
            <person name="Gorecki P."/>
            <person name="Heitman J."/>
            <person name="Hesse C."/>
            <person name="Hori C."/>
            <person name="Igarashi K."/>
            <person name="Jurgens J.A."/>
            <person name="Kallen N."/>
            <person name="Kersten P."/>
            <person name="Kohler A."/>
            <person name="Kuees U."/>
            <person name="Kumar T.K.A."/>
            <person name="Kuo A."/>
            <person name="LaButti K."/>
            <person name="Larrondo L.F."/>
            <person name="Lindquist E."/>
            <person name="Ling A."/>
            <person name="Lombard V."/>
            <person name="Lucas S."/>
            <person name="Lundell T."/>
            <person name="Martin R."/>
            <person name="McLaughlin D.J."/>
            <person name="Morgenstern I."/>
            <person name="Morin E."/>
            <person name="Murat C."/>
            <person name="Nagy L.G."/>
            <person name="Nolan M."/>
            <person name="Ohm R.A."/>
            <person name="Patyshakuliyeva A."/>
            <person name="Rokas A."/>
            <person name="Ruiz-Duenas F.J."/>
            <person name="Sabat G."/>
            <person name="Salamov A."/>
            <person name="Samejima M."/>
            <person name="Schmutz J."/>
            <person name="Slot J.C."/>
            <person name="St John F."/>
            <person name="Stenlid J."/>
            <person name="Sun H."/>
            <person name="Sun S."/>
            <person name="Syed K."/>
            <person name="Tsang A."/>
            <person name="Wiebenga A."/>
            <person name="Young D."/>
            <person name="Pisabarro A."/>
            <person name="Eastwood D.C."/>
            <person name="Martin F."/>
            <person name="Cullen D."/>
            <person name="Grigoriev I.V."/>
            <person name="Hibbett D.S."/>
        </authorList>
    </citation>
    <scope>NUCLEOTIDE SEQUENCE [LARGE SCALE GENOMIC DNA]</scope>
    <source>
        <strain evidence="3">RWD-64-598 SS2</strain>
    </source>
</reference>
<dbReference type="GeneID" id="19206527"/>
<protein>
    <recommendedName>
        <fullName evidence="1">Heterokaryon incompatibility domain-containing protein</fullName>
    </recommendedName>
</protein>
<feature type="domain" description="Heterokaryon incompatibility" evidence="1">
    <location>
        <begin position="3"/>
        <end position="101"/>
    </location>
</feature>
<dbReference type="AlphaFoldDB" id="A0A5M3MD05"/>